<evidence type="ECO:0000313" key="2">
    <source>
        <dbReference type="EMBL" id="MBM7657931.1"/>
    </source>
</evidence>
<proteinExistence type="predicted"/>
<dbReference type="RefSeq" id="WP_205006288.1">
    <property type="nucleotide sequence ID" value="NZ_JAFBEV010000010.1"/>
</dbReference>
<feature type="transmembrane region" description="Helical" evidence="1">
    <location>
        <begin position="113"/>
        <end position="140"/>
    </location>
</feature>
<accession>A0ABS2Q8F2</accession>
<dbReference type="InterPro" id="IPR009793">
    <property type="entry name" value="DUF1361"/>
</dbReference>
<feature type="transmembrane region" description="Helical" evidence="1">
    <location>
        <begin position="36"/>
        <end position="55"/>
    </location>
</feature>
<name>A0ABS2Q8F2_9BACL</name>
<evidence type="ECO:0000313" key="3">
    <source>
        <dbReference type="Proteomes" id="UP000823201"/>
    </source>
</evidence>
<keyword evidence="1" id="KW-1133">Transmembrane helix</keyword>
<keyword evidence="1" id="KW-0472">Membrane</keyword>
<feature type="transmembrane region" description="Helical" evidence="1">
    <location>
        <begin position="67"/>
        <end position="85"/>
    </location>
</feature>
<sequence length="236" mass="27268">MFKQSNEFQQIFFFSCGVYFVFSFGVYALTQQFVHVMMIWNLFLAVLPLLFAYLYCRSSEKKQVMMARIFGLLWLCFFPNSPYLITDFIHLQGITFIYAIPSVYSPVSYSTALLAWMSLIQIGIAVIAGIGTGMLSFALIEQQILQTWGRTTALMTNVMFCLISGYSVYVGRFLRLNSWDILKPLSLLHKLSMSINRFTVEFSLLFAFFIFMVYGLFALLLSNQSFNKRTGLHFHK</sequence>
<dbReference type="Proteomes" id="UP000823201">
    <property type="component" value="Unassembled WGS sequence"/>
</dbReference>
<feature type="transmembrane region" description="Helical" evidence="1">
    <location>
        <begin position="152"/>
        <end position="169"/>
    </location>
</feature>
<comment type="caution">
    <text evidence="2">The sequence shown here is derived from an EMBL/GenBank/DDBJ whole genome shotgun (WGS) entry which is preliminary data.</text>
</comment>
<protein>
    <submittedName>
        <fullName evidence="2">Membrane protein</fullName>
    </submittedName>
</protein>
<dbReference type="EMBL" id="JAFBEV010000010">
    <property type="protein sequence ID" value="MBM7657931.1"/>
    <property type="molecule type" value="Genomic_DNA"/>
</dbReference>
<keyword evidence="3" id="KW-1185">Reference proteome</keyword>
<gene>
    <name evidence="2" type="ORF">JOC27_001382</name>
</gene>
<reference evidence="2 3" key="1">
    <citation type="submission" date="2021-01" db="EMBL/GenBank/DDBJ databases">
        <title>Genomic Encyclopedia of Type Strains, Phase IV (KMG-IV): sequencing the most valuable type-strain genomes for metagenomic binning, comparative biology and taxonomic classification.</title>
        <authorList>
            <person name="Goeker M."/>
        </authorList>
    </citation>
    <scope>NUCLEOTIDE SEQUENCE [LARGE SCALE GENOMIC DNA]</scope>
    <source>
        <strain evidence="2 3">DSM 100968</strain>
    </source>
</reference>
<feature type="transmembrane region" description="Helical" evidence="1">
    <location>
        <begin position="12"/>
        <end position="30"/>
    </location>
</feature>
<feature type="transmembrane region" description="Helical" evidence="1">
    <location>
        <begin position="202"/>
        <end position="221"/>
    </location>
</feature>
<keyword evidence="1" id="KW-0812">Transmembrane</keyword>
<organism evidence="2 3">
    <name type="scientific">Sporolactobacillus spathodeae</name>
    <dbReference type="NCBI Taxonomy" id="1465502"/>
    <lineage>
        <taxon>Bacteria</taxon>
        <taxon>Bacillati</taxon>
        <taxon>Bacillota</taxon>
        <taxon>Bacilli</taxon>
        <taxon>Bacillales</taxon>
        <taxon>Sporolactobacillaceae</taxon>
        <taxon>Sporolactobacillus</taxon>
    </lineage>
</organism>
<evidence type="ECO:0000256" key="1">
    <source>
        <dbReference type="SAM" id="Phobius"/>
    </source>
</evidence>
<dbReference type="Pfam" id="PF07099">
    <property type="entry name" value="DUF1361"/>
    <property type="match status" value="1"/>
</dbReference>